<organism evidence="1">
    <name type="scientific">Brachypodium distachyon</name>
    <name type="common">Purple false brome</name>
    <name type="synonym">Trachynia distachya</name>
    <dbReference type="NCBI Taxonomy" id="15368"/>
    <lineage>
        <taxon>Eukaryota</taxon>
        <taxon>Viridiplantae</taxon>
        <taxon>Streptophyta</taxon>
        <taxon>Embryophyta</taxon>
        <taxon>Tracheophyta</taxon>
        <taxon>Spermatophyta</taxon>
        <taxon>Magnoliopsida</taxon>
        <taxon>Liliopsida</taxon>
        <taxon>Poales</taxon>
        <taxon>Poaceae</taxon>
        <taxon>BOP clade</taxon>
        <taxon>Pooideae</taxon>
        <taxon>Stipodae</taxon>
        <taxon>Brachypodieae</taxon>
        <taxon>Brachypodium</taxon>
    </lineage>
</organism>
<dbReference type="Proteomes" id="UP000008810">
    <property type="component" value="Chromosome 1"/>
</dbReference>
<dbReference type="Gramene" id="PNT76241">
    <property type="protein sequence ID" value="PNT76241"/>
    <property type="gene ID" value="BRADI_1g46255v3"/>
</dbReference>
<dbReference type="EMBL" id="CM000880">
    <property type="protein sequence ID" value="PNT76241.1"/>
    <property type="molecule type" value="Genomic_DNA"/>
</dbReference>
<gene>
    <name evidence="1" type="ORF">BRADI_1g46255v3</name>
</gene>
<dbReference type="EnsemblPlants" id="PNT76241">
    <property type="protein sequence ID" value="PNT76241"/>
    <property type="gene ID" value="BRADI_1g46255v3"/>
</dbReference>
<name>A0A2K2DPP1_BRADI</name>
<reference evidence="2" key="3">
    <citation type="submission" date="2018-08" db="UniProtKB">
        <authorList>
            <consortium name="EnsemblPlants"/>
        </authorList>
    </citation>
    <scope>IDENTIFICATION</scope>
    <source>
        <strain evidence="2">cv. Bd21</strain>
    </source>
</reference>
<dbReference type="AlphaFoldDB" id="A0A2K2DPP1"/>
<keyword evidence="3" id="KW-1185">Reference proteome</keyword>
<proteinExistence type="predicted"/>
<reference evidence="1" key="2">
    <citation type="submission" date="2017-06" db="EMBL/GenBank/DDBJ databases">
        <title>WGS assembly of Brachypodium distachyon.</title>
        <authorList>
            <consortium name="The International Brachypodium Initiative"/>
            <person name="Lucas S."/>
            <person name="Harmon-Smith M."/>
            <person name="Lail K."/>
            <person name="Tice H."/>
            <person name="Grimwood J."/>
            <person name="Bruce D."/>
            <person name="Barry K."/>
            <person name="Shu S."/>
            <person name="Lindquist E."/>
            <person name="Wang M."/>
            <person name="Pitluck S."/>
            <person name="Vogel J.P."/>
            <person name="Garvin D.F."/>
            <person name="Mockler T.C."/>
            <person name="Schmutz J."/>
            <person name="Rokhsar D."/>
            <person name="Bevan M.W."/>
        </authorList>
    </citation>
    <scope>NUCLEOTIDE SEQUENCE</scope>
    <source>
        <strain evidence="1">Bd21</strain>
    </source>
</reference>
<sequence length="127" mass="14133">MRPIGHVDAFAFSPFQRGLWGWLGRWASFVALGCVLESSRNGRPLPIALVAIAFRSAVPWPRTGLVRRFPLRHRLWILHVSSARRCGCQIVFCLGAWNSFHGADDFGCTSLCKASSALLEILGSFQF</sequence>
<dbReference type="InParanoid" id="A0A2K2DPP1"/>
<evidence type="ECO:0000313" key="3">
    <source>
        <dbReference type="Proteomes" id="UP000008810"/>
    </source>
</evidence>
<reference evidence="1 2" key="1">
    <citation type="journal article" date="2010" name="Nature">
        <title>Genome sequencing and analysis of the model grass Brachypodium distachyon.</title>
        <authorList>
            <consortium name="International Brachypodium Initiative"/>
        </authorList>
    </citation>
    <scope>NUCLEOTIDE SEQUENCE [LARGE SCALE GENOMIC DNA]</scope>
    <source>
        <strain evidence="1 2">Bd21</strain>
    </source>
</reference>
<evidence type="ECO:0000313" key="1">
    <source>
        <dbReference type="EMBL" id="PNT76241.1"/>
    </source>
</evidence>
<accession>A0A2K2DPP1</accession>
<protein>
    <submittedName>
        <fullName evidence="1 2">Uncharacterized protein</fullName>
    </submittedName>
</protein>
<evidence type="ECO:0000313" key="2">
    <source>
        <dbReference type="EnsemblPlants" id="PNT76241"/>
    </source>
</evidence>